<name>A0AAJ5HY00_9PSED</name>
<reference evidence="1" key="1">
    <citation type="submission" date="2022-07" db="EMBL/GenBank/DDBJ databases">
        <title>Complete genome of MD9.</title>
        <authorList>
            <person name="Cao G."/>
        </authorList>
    </citation>
    <scope>NUCLEOTIDE SEQUENCE</scope>
    <source>
        <strain evidence="1">MD9</strain>
    </source>
</reference>
<protein>
    <submittedName>
        <fullName evidence="1">Uncharacterized protein</fullName>
    </submittedName>
</protein>
<gene>
    <name evidence="1" type="ORF">NOV18_13455</name>
</gene>
<dbReference type="RefSeq" id="WP_144188268.1">
    <property type="nucleotide sequence ID" value="NZ_CP101700.1"/>
</dbReference>
<evidence type="ECO:0000313" key="2">
    <source>
        <dbReference type="Proteomes" id="UP001058744"/>
    </source>
</evidence>
<accession>A0AAJ5HY00</accession>
<proteinExistence type="predicted"/>
<dbReference type="Proteomes" id="UP001058744">
    <property type="component" value="Chromosome"/>
</dbReference>
<dbReference type="EMBL" id="CP101700">
    <property type="protein sequence ID" value="UUC21424.1"/>
    <property type="molecule type" value="Genomic_DNA"/>
</dbReference>
<dbReference type="AlphaFoldDB" id="A0AAJ5HY00"/>
<organism evidence="1 2">
    <name type="scientific">Pseudomonas asiatica</name>
    <dbReference type="NCBI Taxonomy" id="2219225"/>
    <lineage>
        <taxon>Bacteria</taxon>
        <taxon>Pseudomonadati</taxon>
        <taxon>Pseudomonadota</taxon>
        <taxon>Gammaproteobacteria</taxon>
        <taxon>Pseudomonadales</taxon>
        <taxon>Pseudomonadaceae</taxon>
        <taxon>Pseudomonas</taxon>
    </lineage>
</organism>
<sequence length="66" mass="7537">MAQSNHRPYKPTLRFVAIPKHPFRDRKNLFVSSQEAPMLCAAKGGEPPYPTELLIHLLVLLKDLKI</sequence>
<evidence type="ECO:0000313" key="1">
    <source>
        <dbReference type="EMBL" id="UUC21424.1"/>
    </source>
</evidence>